<reference evidence="2" key="1">
    <citation type="submission" date="2020-04" db="EMBL/GenBank/DDBJ databases">
        <authorList>
            <person name="Zhang T."/>
        </authorList>
    </citation>
    <scope>NUCLEOTIDE SEQUENCE</scope>
    <source>
        <strain evidence="2">HKST-UBA17</strain>
    </source>
</reference>
<evidence type="ECO:0000313" key="2">
    <source>
        <dbReference type="EMBL" id="MCA9376742.1"/>
    </source>
</evidence>
<evidence type="ECO:0000313" key="3">
    <source>
        <dbReference type="Proteomes" id="UP000741282"/>
    </source>
</evidence>
<protein>
    <submittedName>
        <fullName evidence="2">Uncharacterized protein</fullName>
    </submittedName>
</protein>
<sequence>MSKTQSHIRAQSKAAGKEGKQEVSLSRNRRLDAVTKSGSRATEIERSGNPKLLEKAAQRLGDRRSSQKVLQVPQSDMGLAAAAMRKKEVHGTVKNMSGSKRRSV</sequence>
<name>A0A955KWL4_9BACT</name>
<reference evidence="2" key="2">
    <citation type="journal article" date="2021" name="Microbiome">
        <title>Successional dynamics and alternative stable states in a saline activated sludge microbial community over 9 years.</title>
        <authorList>
            <person name="Wang Y."/>
            <person name="Ye J."/>
            <person name="Ju F."/>
            <person name="Liu L."/>
            <person name="Boyd J.A."/>
            <person name="Deng Y."/>
            <person name="Parks D.H."/>
            <person name="Jiang X."/>
            <person name="Yin X."/>
            <person name="Woodcroft B.J."/>
            <person name="Tyson G.W."/>
            <person name="Hugenholtz P."/>
            <person name="Polz M.F."/>
            <person name="Zhang T."/>
        </authorList>
    </citation>
    <scope>NUCLEOTIDE SEQUENCE</scope>
    <source>
        <strain evidence="2">HKST-UBA17</strain>
    </source>
</reference>
<dbReference type="AlphaFoldDB" id="A0A955KWL4"/>
<evidence type="ECO:0000256" key="1">
    <source>
        <dbReference type="SAM" id="MobiDB-lite"/>
    </source>
</evidence>
<proteinExistence type="predicted"/>
<feature type="compositionally biased region" description="Basic and acidic residues" evidence="1">
    <location>
        <begin position="42"/>
        <end position="65"/>
    </location>
</feature>
<dbReference type="Proteomes" id="UP000741282">
    <property type="component" value="Unassembled WGS sequence"/>
</dbReference>
<feature type="region of interest" description="Disordered" evidence="1">
    <location>
        <begin position="1"/>
        <end position="104"/>
    </location>
</feature>
<organism evidence="2 3">
    <name type="scientific">Candidatus Dojkabacteria bacterium</name>
    <dbReference type="NCBI Taxonomy" id="2099670"/>
    <lineage>
        <taxon>Bacteria</taxon>
        <taxon>Candidatus Dojkabacteria</taxon>
    </lineage>
</organism>
<comment type="caution">
    <text evidence="2">The sequence shown here is derived from an EMBL/GenBank/DDBJ whole genome shotgun (WGS) entry which is preliminary data.</text>
</comment>
<dbReference type="EMBL" id="JAGQLN010000007">
    <property type="protein sequence ID" value="MCA9376742.1"/>
    <property type="molecule type" value="Genomic_DNA"/>
</dbReference>
<gene>
    <name evidence="2" type="ORF">KC685_02370</name>
</gene>
<accession>A0A955KWL4</accession>